<evidence type="ECO:0000313" key="2">
    <source>
        <dbReference type="EMBL" id="TSA83708.1"/>
    </source>
</evidence>
<comment type="caution">
    <text evidence="2">The sequence shown here is derived from an EMBL/GenBank/DDBJ whole genome shotgun (WGS) entry which is preliminary data.</text>
</comment>
<name>A0A553UU21_9DEIO</name>
<proteinExistence type="predicted"/>
<dbReference type="Proteomes" id="UP000316092">
    <property type="component" value="Unassembled WGS sequence"/>
</dbReference>
<dbReference type="EMBL" id="VKDB01000013">
    <property type="protein sequence ID" value="TSA83708.1"/>
    <property type="molecule type" value="Genomic_DNA"/>
</dbReference>
<accession>A0A553UU21</accession>
<dbReference type="InterPro" id="IPR024437">
    <property type="entry name" value="DUF3825"/>
</dbReference>
<evidence type="ECO:0000259" key="1">
    <source>
        <dbReference type="Pfam" id="PF12873"/>
    </source>
</evidence>
<organism evidence="2 3">
    <name type="scientific">Deinococcus detaillensis</name>
    <dbReference type="NCBI Taxonomy" id="2592048"/>
    <lineage>
        <taxon>Bacteria</taxon>
        <taxon>Thermotogati</taxon>
        <taxon>Deinococcota</taxon>
        <taxon>Deinococci</taxon>
        <taxon>Deinococcales</taxon>
        <taxon>Deinococcaceae</taxon>
        <taxon>Deinococcus</taxon>
    </lineage>
</organism>
<dbReference type="Pfam" id="PF12873">
    <property type="entry name" value="DUF3825"/>
    <property type="match status" value="1"/>
</dbReference>
<evidence type="ECO:0000313" key="3">
    <source>
        <dbReference type="Proteomes" id="UP000316092"/>
    </source>
</evidence>
<sequence length="265" mass="31421">MHESLFTLSKEQNKETAFAFFPHKDQDYDAPFRYLANMAQKEQWNLPSMPYKGDFPILKNYLDHTFRRLKELELVKISPDEQMACFNTGLQTEKEQDIYAVFRMNDKLNSEDWIFYRFCDSYSDLLDSFRPLPEIAHYITNLASLIYDSELRVEISHEHIYEDNKDRLPDTIRENQFVSIALMNSAIQKAQKMVKRNYKIAIPIWYRGKIDLLLPGYLLNGEKPDIAFVTDRVGDIYKVRTIFTMEMAYNNARLIAKPDRDWLNP</sequence>
<protein>
    <submittedName>
        <fullName evidence="2">DUF3825 domain-containing protein</fullName>
    </submittedName>
</protein>
<dbReference type="RefSeq" id="WP_143721059.1">
    <property type="nucleotide sequence ID" value="NZ_VKDB01000013.1"/>
</dbReference>
<reference evidence="2 3" key="1">
    <citation type="submission" date="2019-07" db="EMBL/GenBank/DDBJ databases">
        <title>Deinococcus detaillus sp. nov., isolated from humus soil in Antarctica.</title>
        <authorList>
            <person name="Zhang K."/>
        </authorList>
    </citation>
    <scope>NUCLEOTIDE SEQUENCE [LARGE SCALE GENOMIC DNA]</scope>
    <source>
        <strain evidence="2 3">H1</strain>
    </source>
</reference>
<dbReference type="AlphaFoldDB" id="A0A553UU21"/>
<keyword evidence="3" id="KW-1185">Reference proteome</keyword>
<gene>
    <name evidence="2" type="ORF">FNU79_11930</name>
</gene>
<dbReference type="OrthoDB" id="5493836at2"/>
<feature type="domain" description="DUF3825" evidence="1">
    <location>
        <begin position="35"/>
        <end position="262"/>
    </location>
</feature>